<evidence type="ECO:0000256" key="1">
    <source>
        <dbReference type="SAM" id="MobiDB-lite"/>
    </source>
</evidence>
<feature type="compositionally biased region" description="Low complexity" evidence="1">
    <location>
        <begin position="1230"/>
        <end position="1242"/>
    </location>
</feature>
<dbReference type="EMBL" id="ML014325">
    <property type="protein sequence ID" value="RKO99054.1"/>
    <property type="molecule type" value="Genomic_DNA"/>
</dbReference>
<accession>A0A4P9WZU0</accession>
<feature type="compositionally biased region" description="Low complexity" evidence="1">
    <location>
        <begin position="406"/>
        <end position="419"/>
    </location>
</feature>
<name>A0A4P9WZU0_9FUNG</name>
<feature type="region of interest" description="Disordered" evidence="1">
    <location>
        <begin position="38"/>
        <end position="63"/>
    </location>
</feature>
<feature type="compositionally biased region" description="Low complexity" evidence="1">
    <location>
        <begin position="730"/>
        <end position="749"/>
    </location>
</feature>
<feature type="region of interest" description="Disordered" evidence="1">
    <location>
        <begin position="172"/>
        <end position="192"/>
    </location>
</feature>
<feature type="region of interest" description="Disordered" evidence="1">
    <location>
        <begin position="508"/>
        <end position="560"/>
    </location>
</feature>
<feature type="compositionally biased region" description="Low complexity" evidence="1">
    <location>
        <begin position="432"/>
        <end position="443"/>
    </location>
</feature>
<feature type="compositionally biased region" description="Low complexity" evidence="1">
    <location>
        <begin position="793"/>
        <end position="817"/>
    </location>
</feature>
<feature type="region of interest" description="Disordered" evidence="1">
    <location>
        <begin position="404"/>
        <end position="467"/>
    </location>
</feature>
<feature type="compositionally biased region" description="Basic and acidic residues" evidence="1">
    <location>
        <begin position="1216"/>
        <end position="1228"/>
    </location>
</feature>
<feature type="region of interest" description="Disordered" evidence="1">
    <location>
        <begin position="941"/>
        <end position="960"/>
    </location>
</feature>
<sequence length="1259" mass="124009">MADAAVAAADAAAGPAIHEPLLVTIPASAPAAAAAAAAATTGPSCTASPRSSAGSVSASVSAASSSVGSTSALGVTDRHAARERFGRALEATRGGASAASASASASAAGLAARRSWGSLHLAARKARHREAAVSTGTLVGAAADSDGLALEPPRDPEPDAFVDAVDGAASPAGDWGSLSDAGESASSAARSPAPRLRLSMLVRRPHDRAASIDPVSALPPPRWDDAVVPAVDPLSAASTPRRSLVRLDTSARDSLQTLVAGHGGAGEATAPSPTVPHAAMLSSIAAASNWDARLQELVLAEVARESQPGLGSDGDAASDARSPGVAAALTPWGCASAPGSVRTSPARRTPRLRPRIRTRSSAAAMIDGTLPAAATGLAATGLAATGGPMTAPTAVPPPWAGGGLAGRAAAAAARSSSPLDPAPPAGRHPRTAALAAAAAAAGASPSRPPQAFAVPQRKPTPTLMASQPLGLGLTLGPAAAVPHRAATASPSPSPTSTSTPAAIIHRGAPGAATGVPLSTARPLSSQAGSSWRRPATGNAVSPTLSAGTGPPLAAPSHTPLRRQSHAALLTRKHTSTLASSSAGGPPSPAGGPPTMVLRTRSGKAHLPQSVARHMVLASTAAAAVRRQTLGAGAWNLAAEAAARGETHGIGDATATGAARVDRRVYQYATICGGYDARLREIITEAAGCLPPAVKHGFVPATGAHARRPASASASSAASAAAAAAGGGSGTAASPAASSGSPPTTPLSGRSGHRATAHPRGVPLVARLTPGSAKLRRRAHAASRDWDALLQTEGGNPAASPLSPSGGSAWAGAGDADAGADAGADAAASFACRERRARVHRSYRLSGPALAGSGGSGGSRRHASDASLRVIQERARAFALGVTTAPAAAADAPFALETLLGLTPTDDAPSWLRAPQSPQSPHRYLEQTLASAALMAVAAESPARRVRQDTDASSEPLSSLSSSSAASAAASSSASAAATPVVARRTLTAGPATASPDVEADMVHPADADAPVTAEAMIADAMTTPPRDPVGGSEPLPLSAAMPPPVPAPAPVPPRHALVPDDRRAAGEVDVDSDANADATAHAKQRAAARAGANADSAVELSASDSMLQLDTSPAAVDDLGGAVVGAERRSAPPAAPAMIPLPPASATVASERPRSRLGAAQQELLQSAAAKLRGLELTPAAAAVARAVDAVSAVAAAAVHATAGAVPGHHHHHHIDNHELDHEGERLQGRSRTASRRASSGALSPMMVHHVEGITAAFS</sequence>
<feature type="region of interest" description="Disordered" evidence="1">
    <location>
        <begin position="724"/>
        <end position="817"/>
    </location>
</feature>
<feature type="region of interest" description="Disordered" evidence="1">
    <location>
        <begin position="1021"/>
        <end position="1051"/>
    </location>
</feature>
<feature type="region of interest" description="Disordered" evidence="1">
    <location>
        <begin position="574"/>
        <end position="593"/>
    </location>
</feature>
<protein>
    <submittedName>
        <fullName evidence="2">Uncharacterized protein</fullName>
    </submittedName>
</protein>
<evidence type="ECO:0000313" key="2">
    <source>
        <dbReference type="EMBL" id="RKO99054.1"/>
    </source>
</evidence>
<reference evidence="3" key="1">
    <citation type="journal article" date="2018" name="Nat. Microbiol.">
        <title>Leveraging single-cell genomics to expand the fungal tree of life.</title>
        <authorList>
            <person name="Ahrendt S.R."/>
            <person name="Quandt C.A."/>
            <person name="Ciobanu D."/>
            <person name="Clum A."/>
            <person name="Salamov A."/>
            <person name="Andreopoulos B."/>
            <person name="Cheng J.F."/>
            <person name="Woyke T."/>
            <person name="Pelin A."/>
            <person name="Henrissat B."/>
            <person name="Reynolds N.K."/>
            <person name="Benny G.L."/>
            <person name="Smith M.E."/>
            <person name="James T.Y."/>
            <person name="Grigoriev I.V."/>
        </authorList>
    </citation>
    <scope>NUCLEOTIDE SEQUENCE [LARGE SCALE GENOMIC DNA]</scope>
    <source>
        <strain evidence="3">ATCC 52028</strain>
    </source>
</reference>
<dbReference type="AlphaFoldDB" id="A0A4P9WZU0"/>
<organism evidence="2 3">
    <name type="scientific">Caulochytrium protostelioides</name>
    <dbReference type="NCBI Taxonomy" id="1555241"/>
    <lineage>
        <taxon>Eukaryota</taxon>
        <taxon>Fungi</taxon>
        <taxon>Fungi incertae sedis</taxon>
        <taxon>Chytridiomycota</taxon>
        <taxon>Chytridiomycota incertae sedis</taxon>
        <taxon>Chytridiomycetes</taxon>
        <taxon>Caulochytriales</taxon>
        <taxon>Caulochytriaceae</taxon>
        <taxon>Caulochytrium</taxon>
    </lineage>
</organism>
<evidence type="ECO:0000313" key="3">
    <source>
        <dbReference type="Proteomes" id="UP000274922"/>
    </source>
</evidence>
<feature type="compositionally biased region" description="Pro residues" evidence="1">
    <location>
        <begin position="1041"/>
        <end position="1051"/>
    </location>
</feature>
<feature type="region of interest" description="Disordered" evidence="1">
    <location>
        <begin position="845"/>
        <end position="865"/>
    </location>
</feature>
<feature type="region of interest" description="Disordered" evidence="1">
    <location>
        <begin position="1205"/>
        <end position="1246"/>
    </location>
</feature>
<dbReference type="Proteomes" id="UP000274922">
    <property type="component" value="Unassembled WGS sequence"/>
</dbReference>
<proteinExistence type="predicted"/>
<gene>
    <name evidence="2" type="ORF">CXG81DRAFT_28160</name>
</gene>
<keyword evidence="3" id="KW-1185">Reference proteome</keyword>
<feature type="compositionally biased region" description="Low complexity" evidence="1">
    <location>
        <begin position="176"/>
        <end position="192"/>
    </location>
</feature>